<dbReference type="EMBL" id="UGMX01000002">
    <property type="protein sequence ID" value="STW05991.1"/>
    <property type="molecule type" value="Genomic_DNA"/>
</dbReference>
<feature type="transmembrane region" description="Helical" evidence="1">
    <location>
        <begin position="228"/>
        <end position="250"/>
    </location>
</feature>
<gene>
    <name evidence="2" type="ORF">NCTC9149_02392</name>
</gene>
<evidence type="ECO:0000313" key="2">
    <source>
        <dbReference type="EMBL" id="STW05991.1"/>
    </source>
</evidence>
<keyword evidence="1" id="KW-0472">Membrane</keyword>
<evidence type="ECO:0000313" key="3">
    <source>
        <dbReference type="Proteomes" id="UP000254571"/>
    </source>
</evidence>
<feature type="transmembrane region" description="Helical" evidence="1">
    <location>
        <begin position="6"/>
        <end position="24"/>
    </location>
</feature>
<proteinExistence type="predicted"/>
<feature type="transmembrane region" description="Helical" evidence="1">
    <location>
        <begin position="36"/>
        <end position="57"/>
    </location>
</feature>
<comment type="caution">
    <text evidence="2">The sequence shown here is derived from an EMBL/GenBank/DDBJ whole genome shotgun (WGS) entry which is preliminary data.</text>
</comment>
<name>A0A7H4P0M6_9ENTR</name>
<dbReference type="AlphaFoldDB" id="A0A7H4P0M6"/>
<feature type="transmembrane region" description="Helical" evidence="1">
    <location>
        <begin position="104"/>
        <end position="123"/>
    </location>
</feature>
<accession>A0A7H4P0M6</accession>
<reference evidence="2 3" key="1">
    <citation type="submission" date="2018-06" db="EMBL/GenBank/DDBJ databases">
        <authorList>
            <consortium name="Pathogen Informatics"/>
            <person name="Doyle S."/>
        </authorList>
    </citation>
    <scope>NUCLEOTIDE SEQUENCE [LARGE SCALE GENOMIC DNA]</scope>
    <source>
        <strain evidence="2 3">NCTC9149</strain>
    </source>
</reference>
<protein>
    <submittedName>
        <fullName evidence="2">Uncharacterized protein</fullName>
    </submittedName>
</protein>
<keyword evidence="1" id="KW-1133">Transmembrane helix</keyword>
<sequence>MLINLAAFYSVITIPIYLYGFPLFVEKFRDWGRMGVGYPTMDGQMICFAIFCLIFLVPQKSKMVFNLKMACLLIGIIAQNTGTAMVTMAVLAMTAFVKKPGKTTSYFVFIVPLVAAVVIQQYYSNPQFFTEMLFIANNKINQILNPELTANVGDLDTLQMRVVQYEMINNIMERNILFRLFGVGGQAYIENEFKLTLAAYGIFSFACFVFSFLWISFLSIMSKNRNKFLILIIMVIWGFTSYTLSSIHLFTTSFCFSMVFAYTYVSGSLSKKEFDTEEIIEKKNLKNTTPTVPR</sequence>
<feature type="transmembrane region" description="Helical" evidence="1">
    <location>
        <begin position="197"/>
        <end position="221"/>
    </location>
</feature>
<keyword evidence="1" id="KW-0812">Transmembrane</keyword>
<dbReference type="Proteomes" id="UP000254571">
    <property type="component" value="Unassembled WGS sequence"/>
</dbReference>
<evidence type="ECO:0000256" key="1">
    <source>
        <dbReference type="SAM" id="Phobius"/>
    </source>
</evidence>
<feature type="transmembrane region" description="Helical" evidence="1">
    <location>
        <begin position="69"/>
        <end position="92"/>
    </location>
</feature>
<organism evidence="2 3">
    <name type="scientific">Klebsiella grimontii</name>
    <dbReference type="NCBI Taxonomy" id="2058152"/>
    <lineage>
        <taxon>Bacteria</taxon>
        <taxon>Pseudomonadati</taxon>
        <taxon>Pseudomonadota</taxon>
        <taxon>Gammaproteobacteria</taxon>
        <taxon>Enterobacterales</taxon>
        <taxon>Enterobacteriaceae</taxon>
        <taxon>Klebsiella/Raoultella group</taxon>
        <taxon>Klebsiella</taxon>
    </lineage>
</organism>